<evidence type="ECO:0000256" key="6">
    <source>
        <dbReference type="ARBA" id="ARBA00033271"/>
    </source>
</evidence>
<dbReference type="CDD" id="cd06978">
    <property type="entry name" value="cupin_EctC"/>
    <property type="match status" value="1"/>
</dbReference>
<evidence type="ECO:0000313" key="10">
    <source>
        <dbReference type="Proteomes" id="UP001185012"/>
    </source>
</evidence>
<evidence type="ECO:0000256" key="7">
    <source>
        <dbReference type="ARBA" id="ARBA00048714"/>
    </source>
</evidence>
<gene>
    <name evidence="8" type="primary">ectC</name>
    <name evidence="9" type="ORF">JOE21_001163</name>
</gene>
<evidence type="ECO:0000256" key="1">
    <source>
        <dbReference type="ARBA" id="ARBA00005181"/>
    </source>
</evidence>
<evidence type="ECO:0000313" key="9">
    <source>
        <dbReference type="EMBL" id="MDR6225172.1"/>
    </source>
</evidence>
<dbReference type="EC" id="4.2.1.108" evidence="3 8"/>
<name>A0ABU1IKU4_9BACL</name>
<evidence type="ECO:0000256" key="4">
    <source>
        <dbReference type="ARBA" id="ARBA00019707"/>
    </source>
</evidence>
<accession>A0ABU1IKU4</accession>
<dbReference type="SUPFAM" id="SSF51182">
    <property type="entry name" value="RmlC-like cupins"/>
    <property type="match status" value="1"/>
</dbReference>
<dbReference type="PANTHER" id="PTHR39289:SF1">
    <property type="entry name" value="L-ECTOINE SYNTHASE"/>
    <property type="match status" value="1"/>
</dbReference>
<dbReference type="InterPro" id="IPR010462">
    <property type="entry name" value="Ectoine_synth"/>
</dbReference>
<protein>
    <recommendedName>
        <fullName evidence="4 8">L-ectoine synthase</fullName>
        <ecNumber evidence="3 8">4.2.1.108</ecNumber>
    </recommendedName>
    <alternativeName>
        <fullName evidence="6 8">N-acetyldiaminobutyrate dehydratase</fullName>
    </alternativeName>
</protein>
<dbReference type="HAMAP" id="MF_01255">
    <property type="entry name" value="Ectoine_synth"/>
    <property type="match status" value="1"/>
</dbReference>
<comment type="catalytic activity">
    <reaction evidence="7 8">
        <text>(2S)-4-acetamido-2-aminobutanoate = L-ectoine + H2O</text>
        <dbReference type="Rhea" id="RHEA:17281"/>
        <dbReference type="ChEBI" id="CHEBI:15377"/>
        <dbReference type="ChEBI" id="CHEBI:58515"/>
        <dbReference type="ChEBI" id="CHEBI:58929"/>
        <dbReference type="EC" id="4.2.1.108"/>
    </reaction>
</comment>
<dbReference type="Pfam" id="PF06339">
    <property type="entry name" value="Ectoine_synth"/>
    <property type="match status" value="1"/>
</dbReference>
<dbReference type="GO" id="GO:0033990">
    <property type="term" value="F:ectoine synthase activity"/>
    <property type="evidence" value="ECO:0007669"/>
    <property type="project" value="UniProtKB-EC"/>
</dbReference>
<comment type="similarity">
    <text evidence="2 8">Belongs to the ectoine synthase family.</text>
</comment>
<sequence>MIVRYLDEIVGTDGEVSGETWISRRLLLKKDGCGFSLHDTIIKAGTVTNMWYKNHIEAVYCIEGEGEVETVDDGKVYPLKAGSLYTLDGHEKHQLRAKTQMRMICVFNPPVSGNETHDKDGAYPLVD</sequence>
<evidence type="ECO:0000256" key="8">
    <source>
        <dbReference type="HAMAP-Rule" id="MF_01255"/>
    </source>
</evidence>
<evidence type="ECO:0000256" key="5">
    <source>
        <dbReference type="ARBA" id="ARBA00023239"/>
    </source>
</evidence>
<dbReference type="NCBIfam" id="NF009806">
    <property type="entry name" value="PRK13290.1"/>
    <property type="match status" value="1"/>
</dbReference>
<reference evidence="9 10" key="1">
    <citation type="submission" date="2023-07" db="EMBL/GenBank/DDBJ databases">
        <title>Genomic Encyclopedia of Type Strains, Phase IV (KMG-IV): sequencing the most valuable type-strain genomes for metagenomic binning, comparative biology and taxonomic classification.</title>
        <authorList>
            <person name="Goeker M."/>
        </authorList>
    </citation>
    <scope>NUCLEOTIDE SEQUENCE [LARGE SCALE GENOMIC DNA]</scope>
    <source>
        <strain evidence="9 10">DSM 45903</strain>
    </source>
</reference>
<dbReference type="InterPro" id="IPR011051">
    <property type="entry name" value="RmlC_Cupin_sf"/>
</dbReference>
<dbReference type="Gene3D" id="2.60.120.10">
    <property type="entry name" value="Jelly Rolls"/>
    <property type="match status" value="1"/>
</dbReference>
<dbReference type="PANTHER" id="PTHR39289">
    <property type="match status" value="1"/>
</dbReference>
<dbReference type="RefSeq" id="WP_309863456.1">
    <property type="nucleotide sequence ID" value="NZ_JAVDQG010000002.1"/>
</dbReference>
<dbReference type="InterPro" id="IPR014710">
    <property type="entry name" value="RmlC-like_jellyroll"/>
</dbReference>
<comment type="function">
    <text evidence="8">Catalyzes the circularization of gamma-N-acetyl-alpha,gamma-diaminobutyric acid (ADABA) to ectoine (1,4,5,6-tetrahydro-2-methyl-4-pyrimidine carboxylic acid), which is an excellent osmoprotectant.</text>
</comment>
<dbReference type="EMBL" id="JAVDQG010000002">
    <property type="protein sequence ID" value="MDR6225172.1"/>
    <property type="molecule type" value="Genomic_DNA"/>
</dbReference>
<keyword evidence="10" id="KW-1185">Reference proteome</keyword>
<evidence type="ECO:0000256" key="3">
    <source>
        <dbReference type="ARBA" id="ARBA00013192"/>
    </source>
</evidence>
<organism evidence="9 10">
    <name type="scientific">Desmospora profundinema</name>
    <dbReference type="NCBI Taxonomy" id="1571184"/>
    <lineage>
        <taxon>Bacteria</taxon>
        <taxon>Bacillati</taxon>
        <taxon>Bacillota</taxon>
        <taxon>Bacilli</taxon>
        <taxon>Bacillales</taxon>
        <taxon>Thermoactinomycetaceae</taxon>
        <taxon>Desmospora</taxon>
    </lineage>
</organism>
<dbReference type="Proteomes" id="UP001185012">
    <property type="component" value="Unassembled WGS sequence"/>
</dbReference>
<evidence type="ECO:0000256" key="2">
    <source>
        <dbReference type="ARBA" id="ARBA00009637"/>
    </source>
</evidence>
<comment type="caution">
    <text evidence="9">The sequence shown here is derived from an EMBL/GenBank/DDBJ whole genome shotgun (WGS) entry which is preliminary data.</text>
</comment>
<comment type="pathway">
    <text evidence="1 8">Amine and polyamine biosynthesis; ectoine biosynthesis; L-ectoine from L-aspartate 4-semialdehyde: step 3/3.</text>
</comment>
<keyword evidence="5 8" id="KW-0456">Lyase</keyword>
<proteinExistence type="inferred from homology"/>